<keyword evidence="2" id="KW-0378">Hydrolase</keyword>
<keyword evidence="3" id="KW-0865">Zymogen</keyword>
<dbReference type="Gene3D" id="1.10.1400.10">
    <property type="match status" value="1"/>
</dbReference>
<evidence type="ECO:0000256" key="4">
    <source>
        <dbReference type="ARBA" id="ARBA00038735"/>
    </source>
</evidence>
<evidence type="ECO:0000256" key="2">
    <source>
        <dbReference type="ARBA" id="ARBA00022801"/>
    </source>
</evidence>
<keyword evidence="6" id="KW-1185">Reference proteome</keyword>
<dbReference type="PANTHER" id="PTHR34218">
    <property type="entry name" value="PEPTIDASE S45 PENICILLIN AMIDASE"/>
    <property type="match status" value="1"/>
</dbReference>
<reference evidence="6" key="1">
    <citation type="journal article" date="2019" name="Int. J. Syst. Evol. Microbiol.">
        <title>The Global Catalogue of Microorganisms (GCM) 10K type strain sequencing project: providing services to taxonomists for standard genome sequencing and annotation.</title>
        <authorList>
            <consortium name="The Broad Institute Genomics Platform"/>
            <consortium name="The Broad Institute Genome Sequencing Center for Infectious Disease"/>
            <person name="Wu L."/>
            <person name="Ma J."/>
        </authorList>
    </citation>
    <scope>NUCLEOTIDE SEQUENCE [LARGE SCALE GENOMIC DNA]</scope>
    <source>
        <strain evidence="6">KCTC 22558</strain>
    </source>
</reference>
<organism evidence="5 6">
    <name type="scientific">Cognatilysobacter xinjiangensis</name>
    <dbReference type="NCBI Taxonomy" id="546892"/>
    <lineage>
        <taxon>Bacteria</taxon>
        <taxon>Pseudomonadati</taxon>
        <taxon>Pseudomonadota</taxon>
        <taxon>Gammaproteobacteria</taxon>
        <taxon>Lysobacterales</taxon>
        <taxon>Lysobacteraceae</taxon>
        <taxon>Cognatilysobacter</taxon>
    </lineage>
</organism>
<comment type="subunit">
    <text evidence="4">Heterodimer of an alpha subunit and a beta subunit processed from the same precursor.</text>
</comment>
<dbReference type="Proteomes" id="UP000643403">
    <property type="component" value="Unassembled WGS sequence"/>
</dbReference>
<dbReference type="PIRSF" id="PIRSF001227">
    <property type="entry name" value="Pen_acylase"/>
    <property type="match status" value="1"/>
</dbReference>
<dbReference type="InterPro" id="IPR043146">
    <property type="entry name" value="Penicillin_amidase_N_B-knob"/>
</dbReference>
<evidence type="ECO:0000256" key="3">
    <source>
        <dbReference type="ARBA" id="ARBA00023145"/>
    </source>
</evidence>
<dbReference type="Gene3D" id="2.30.120.10">
    <property type="match status" value="1"/>
</dbReference>
<dbReference type="Gene3D" id="3.60.20.10">
    <property type="entry name" value="Glutamine Phosphoribosylpyrophosphate, subunit 1, domain 1"/>
    <property type="match status" value="1"/>
</dbReference>
<comment type="similarity">
    <text evidence="1">Belongs to the peptidase S45 family.</text>
</comment>
<dbReference type="PANTHER" id="PTHR34218:SF4">
    <property type="entry name" value="ACYL-HOMOSERINE LACTONE ACYLASE QUIP"/>
    <property type="match status" value="1"/>
</dbReference>
<comment type="caution">
    <text evidence="5">The sequence shown here is derived from an EMBL/GenBank/DDBJ whole genome shotgun (WGS) entry which is preliminary data.</text>
</comment>
<dbReference type="InterPro" id="IPR043147">
    <property type="entry name" value="Penicillin_amidase_A-knob"/>
</dbReference>
<dbReference type="SUPFAM" id="SSF56235">
    <property type="entry name" value="N-terminal nucleophile aminohydrolases (Ntn hydrolases)"/>
    <property type="match status" value="1"/>
</dbReference>
<gene>
    <name evidence="5" type="primary">acyII</name>
    <name evidence="5" type="ORF">GCM10008101_11960</name>
</gene>
<dbReference type="InterPro" id="IPR014395">
    <property type="entry name" value="Pen/GL7ACA/AHL_acylase"/>
</dbReference>
<dbReference type="CDD" id="cd03747">
    <property type="entry name" value="Ntn_PGA_like"/>
    <property type="match status" value="1"/>
</dbReference>
<evidence type="ECO:0000313" key="5">
    <source>
        <dbReference type="EMBL" id="GGZ59732.1"/>
    </source>
</evidence>
<dbReference type="InterPro" id="IPR023343">
    <property type="entry name" value="Penicillin_amidase_dom1"/>
</dbReference>
<accession>A0ABQ3BWF4</accession>
<evidence type="ECO:0000256" key="1">
    <source>
        <dbReference type="ARBA" id="ARBA00006586"/>
    </source>
</evidence>
<dbReference type="InterPro" id="IPR029055">
    <property type="entry name" value="Ntn_hydrolases_N"/>
</dbReference>
<dbReference type="Gene3D" id="1.10.439.10">
    <property type="entry name" value="Penicillin Amidohydrolase, domain 1"/>
    <property type="match status" value="1"/>
</dbReference>
<sequence length="771" mass="83096">MIALAALALALALAAWLALRGSLARLDGKVALPGLSAPVSVHRDALGTVTIDAADERDAMRALGYVHAQERFFEMDLMRRVGAGELSGLFGARALDVDRAHRHDRLRARVEASLARTLDERGALVEAYADGVNAGVGALRVRPWPYLLLRQSPRAWRAEDTPLVGYAMYYDLQDATGARELALSRALPQLPPALRALVLRDGSSWDAPLQGEPRGDAVLPSPEEVDLRRWAPQARRIGPAEPRAEVGSNNFAVAGTLTDNGRAILADDMHLGLRAPNIWFRARLRYADPAAPGGRVDVTGFTLPGLPGVIVGSNGHVAWGFTNSYGDWLDWIVLPGCRRDACPQGRVHRERIEVAGGNAVSVDVVETPWGPVDHYDTQGRAMVRRWVAHLPGSLGLGLLGMARAGSLDDAMRVADATALPAQNLLVADRAGRIGWRLLGPIPQRAPGCVPAGVSVAANCPPWTATTVATPSIVDPASGRLWTANARVTDGADLARIGDGGYVVAVRARMIRDDLMARSRFAERDLLAVQLDDRSLFLQRWAALLHEQAGRSHGDAALRALDLGPLEPRASADAVQYRLVRVWRQAVLDRIREGLLMPARVALGANAELPELPQLEGIAWPMVTTRPVHLLNPRFDSWDALFEDAAREVRDGLVKRGPLRERTWGERNTAAICHPLATALPMGKRLLCMPAEPLDGDGLTPRAMAKNFGASQRMVVAPGHEAEGLAHMPGGQSGHPLSPFWGAGHADWVRGNATPFLPGTARHALTLEPAAR</sequence>
<protein>
    <submittedName>
        <fullName evidence="5">Penicillin acylase</fullName>
    </submittedName>
</protein>
<dbReference type="InterPro" id="IPR002692">
    <property type="entry name" value="S45"/>
</dbReference>
<dbReference type="Pfam" id="PF01804">
    <property type="entry name" value="Penicil_amidase"/>
    <property type="match status" value="1"/>
</dbReference>
<proteinExistence type="inferred from homology"/>
<name>A0ABQ3BWF4_9GAMM</name>
<dbReference type="EMBL" id="BMXY01000001">
    <property type="protein sequence ID" value="GGZ59732.1"/>
    <property type="molecule type" value="Genomic_DNA"/>
</dbReference>
<evidence type="ECO:0000313" key="6">
    <source>
        <dbReference type="Proteomes" id="UP000643403"/>
    </source>
</evidence>